<evidence type="ECO:0000313" key="7">
    <source>
        <dbReference type="EMBL" id="ACJ23113.1"/>
    </source>
</evidence>
<protein>
    <submittedName>
        <fullName evidence="8">Putative excitatory toxin Tx402</fullName>
    </submittedName>
    <submittedName>
        <fullName evidence="7">Putative excitatory toxin Tx671.2</fullName>
    </submittedName>
</protein>
<dbReference type="GO" id="GO:0005576">
    <property type="term" value="C:extracellular region"/>
    <property type="evidence" value="ECO:0007669"/>
    <property type="project" value="UniProtKB-SubCell"/>
</dbReference>
<keyword evidence="3" id="KW-0872">Ion channel impairing toxin</keyword>
<reference evidence="7" key="1">
    <citation type="submission" date="2008-10" db="EMBL/GenBank/DDBJ databases">
        <title>Buthus occitanus israelis scorpion toxin.</title>
        <authorList>
            <person name="Zilberberg N."/>
            <person name="Kozminsky-Atias A."/>
        </authorList>
    </citation>
    <scope>NUCLEOTIDE SEQUENCE</scope>
</reference>
<keyword evidence="4" id="KW-0800">Toxin</keyword>
<dbReference type="EMBL" id="FJ360795">
    <property type="protein sequence ID" value="ACJ23115.1"/>
    <property type="molecule type" value="mRNA"/>
</dbReference>
<accession>B8XH04</accession>
<dbReference type="InterPro" id="IPR036574">
    <property type="entry name" value="Scorpion_toxin-like_sf"/>
</dbReference>
<dbReference type="SUPFAM" id="SSF57095">
    <property type="entry name" value="Scorpion toxin-like"/>
    <property type="match status" value="1"/>
</dbReference>
<feature type="chain" id="PRO_5010960002" evidence="5">
    <location>
        <begin position="19"/>
        <end position="88"/>
    </location>
</feature>
<sequence length="88" mass="10239">MKFFLLFLVVLPIMGVLGKKNGYALDYNNKAPECLFSNYCNNECTKVYYADKGYCCMLSCYCFGLKDDQKVMEISDTRKKYCDYTIIN</sequence>
<dbReference type="InterPro" id="IPR002061">
    <property type="entry name" value="Scorpion_toxinL/defensin"/>
</dbReference>
<keyword evidence="4" id="KW-0738">Voltage-gated sodium channel impairing toxin</keyword>
<dbReference type="Pfam" id="PF00537">
    <property type="entry name" value="Toxin_3"/>
    <property type="match status" value="1"/>
</dbReference>
<evidence type="ECO:0000259" key="6">
    <source>
        <dbReference type="PROSITE" id="PS51863"/>
    </source>
</evidence>
<dbReference type="EMBL" id="FJ360793">
    <property type="protein sequence ID" value="ACJ23113.1"/>
    <property type="molecule type" value="mRNA"/>
</dbReference>
<name>B8XH04_BUTIS</name>
<evidence type="ECO:0000256" key="1">
    <source>
        <dbReference type="ARBA" id="ARBA00004613"/>
    </source>
</evidence>
<keyword evidence="5" id="KW-0732">Signal</keyword>
<feature type="domain" description="LCN-type CS-alpha/beta" evidence="6">
    <location>
        <begin position="20"/>
        <end position="83"/>
    </location>
</feature>
<dbReference type="CDD" id="cd23106">
    <property type="entry name" value="neurotoxins_LC_scorpion"/>
    <property type="match status" value="1"/>
</dbReference>
<keyword evidence="2" id="KW-0964">Secreted</keyword>
<dbReference type="Gene3D" id="3.30.30.10">
    <property type="entry name" value="Knottin, scorpion toxin-like"/>
    <property type="match status" value="1"/>
</dbReference>
<feature type="signal peptide" evidence="5">
    <location>
        <begin position="1"/>
        <end position="18"/>
    </location>
</feature>
<dbReference type="AlphaFoldDB" id="B8XH04"/>
<proteinExistence type="evidence at transcript level"/>
<dbReference type="PROSITE" id="PS51863">
    <property type="entry name" value="LCN_CSAB"/>
    <property type="match status" value="1"/>
</dbReference>
<dbReference type="InterPro" id="IPR044062">
    <property type="entry name" value="LCN-type_CS_alpha_beta_dom"/>
</dbReference>
<organism evidence="7">
    <name type="scientific">Buthus israelis</name>
    <name type="common">Israeli scorpion</name>
    <name type="synonym">Buthus occitanus israelis</name>
    <dbReference type="NCBI Taxonomy" id="2899555"/>
    <lineage>
        <taxon>Eukaryota</taxon>
        <taxon>Metazoa</taxon>
        <taxon>Ecdysozoa</taxon>
        <taxon>Arthropoda</taxon>
        <taxon>Chelicerata</taxon>
        <taxon>Arachnida</taxon>
        <taxon>Scorpiones</taxon>
        <taxon>Buthida</taxon>
        <taxon>Buthoidea</taxon>
        <taxon>Buthidae</taxon>
        <taxon>Buthus</taxon>
    </lineage>
</organism>
<evidence type="ECO:0000256" key="2">
    <source>
        <dbReference type="ARBA" id="ARBA00022525"/>
    </source>
</evidence>
<evidence type="ECO:0000256" key="4">
    <source>
        <dbReference type="ARBA" id="ARBA00022910"/>
    </source>
</evidence>
<evidence type="ECO:0000313" key="8">
    <source>
        <dbReference type="EMBL" id="ACJ23115.1"/>
    </source>
</evidence>
<evidence type="ECO:0000256" key="5">
    <source>
        <dbReference type="SAM" id="SignalP"/>
    </source>
</evidence>
<evidence type="ECO:0000256" key="3">
    <source>
        <dbReference type="ARBA" id="ARBA00022872"/>
    </source>
</evidence>
<comment type="subcellular location">
    <subcellularLocation>
        <location evidence="1">Secreted</location>
    </subcellularLocation>
</comment>
<dbReference type="GO" id="GO:0019871">
    <property type="term" value="F:sodium channel inhibitor activity"/>
    <property type="evidence" value="ECO:0007669"/>
    <property type="project" value="InterPro"/>
</dbReference>